<evidence type="ECO:0000313" key="1">
    <source>
        <dbReference type="EMBL" id="ALA56689.1"/>
    </source>
</evidence>
<dbReference type="EMBL" id="CP011801">
    <property type="protein sequence ID" value="ALA56689.1"/>
    <property type="molecule type" value="Genomic_DNA"/>
</dbReference>
<sequence length="36" mass="3724">MVLPTGNLYEYLCMQCGTSTGSKTEGPQASITTPGS</sequence>
<dbReference type="KEGG" id="nmv:NITMOv2_0250"/>
<keyword evidence="2" id="KW-1185">Reference proteome</keyword>
<dbReference type="PATRIC" id="fig|42253.5.peg.242"/>
<evidence type="ECO:0000313" key="2">
    <source>
        <dbReference type="Proteomes" id="UP000069205"/>
    </source>
</evidence>
<proteinExistence type="predicted"/>
<protein>
    <submittedName>
        <fullName evidence="1">Uncharacterized protein</fullName>
    </submittedName>
</protein>
<gene>
    <name evidence="1" type="ORF">NITMOv2_0250</name>
</gene>
<reference evidence="1 2" key="1">
    <citation type="journal article" date="2015" name="Proc. Natl. Acad. Sci. U.S.A.">
        <title>Expanded metabolic versatility of ubiquitous nitrite-oxidizing bacteria from the genus Nitrospira.</title>
        <authorList>
            <person name="Koch H."/>
            <person name="Lucker S."/>
            <person name="Albertsen M."/>
            <person name="Kitzinger K."/>
            <person name="Herbold C."/>
            <person name="Spieck E."/>
            <person name="Nielsen P.H."/>
            <person name="Wagner M."/>
            <person name="Daims H."/>
        </authorList>
    </citation>
    <scope>NUCLEOTIDE SEQUENCE [LARGE SCALE GENOMIC DNA]</scope>
    <source>
        <strain evidence="1 2">NSP M-1</strain>
    </source>
</reference>
<dbReference type="Proteomes" id="UP000069205">
    <property type="component" value="Chromosome"/>
</dbReference>
<dbReference type="AlphaFoldDB" id="A0A0K2G744"/>
<organism evidence="1 2">
    <name type="scientific">Nitrospira moscoviensis</name>
    <dbReference type="NCBI Taxonomy" id="42253"/>
    <lineage>
        <taxon>Bacteria</taxon>
        <taxon>Pseudomonadati</taxon>
        <taxon>Nitrospirota</taxon>
        <taxon>Nitrospiria</taxon>
        <taxon>Nitrospirales</taxon>
        <taxon>Nitrospiraceae</taxon>
        <taxon>Nitrospira</taxon>
    </lineage>
</organism>
<name>A0A0K2G744_NITMO</name>
<accession>A0A0K2G744</accession>